<feature type="compositionally biased region" description="Basic and acidic residues" evidence="1">
    <location>
        <begin position="1"/>
        <end position="10"/>
    </location>
</feature>
<feature type="region of interest" description="Disordered" evidence="1">
    <location>
        <begin position="1"/>
        <end position="91"/>
    </location>
</feature>
<feature type="region of interest" description="Disordered" evidence="1">
    <location>
        <begin position="122"/>
        <end position="145"/>
    </location>
</feature>
<protein>
    <submittedName>
        <fullName evidence="2">Uncharacterized protein</fullName>
    </submittedName>
</protein>
<feature type="compositionally biased region" description="Basic and acidic residues" evidence="1">
    <location>
        <begin position="17"/>
        <end position="41"/>
    </location>
</feature>
<name>A0A645DQI6_9ZZZZ</name>
<comment type="caution">
    <text evidence="2">The sequence shown here is derived from an EMBL/GenBank/DDBJ whole genome shotgun (WGS) entry which is preliminary data.</text>
</comment>
<evidence type="ECO:0000256" key="1">
    <source>
        <dbReference type="SAM" id="MobiDB-lite"/>
    </source>
</evidence>
<gene>
    <name evidence="2" type="ORF">SDC9_137864</name>
</gene>
<feature type="compositionally biased region" description="Basic and acidic residues" evidence="1">
    <location>
        <begin position="133"/>
        <end position="145"/>
    </location>
</feature>
<organism evidence="2">
    <name type="scientific">bioreactor metagenome</name>
    <dbReference type="NCBI Taxonomy" id="1076179"/>
    <lineage>
        <taxon>unclassified sequences</taxon>
        <taxon>metagenomes</taxon>
        <taxon>ecological metagenomes</taxon>
    </lineage>
</organism>
<accession>A0A645DQI6</accession>
<evidence type="ECO:0000313" key="2">
    <source>
        <dbReference type="EMBL" id="MPM90742.1"/>
    </source>
</evidence>
<proteinExistence type="predicted"/>
<sequence>MQVAEHDRVDLAGVDKALQRAEGARPEVQQDGRGHPVDGRAHQVGRGGGVRPGPRSAAPDDHQLGHGPPPLPVPVPVRRSLSRSRSAGPCPSALVTVRRGLSVSAGPAPSAGSEELADRFDEATAHQPLTDAAEVRRLPGGEEGP</sequence>
<feature type="compositionally biased region" description="Low complexity" evidence="1">
    <location>
        <begin position="76"/>
        <end position="86"/>
    </location>
</feature>
<reference evidence="2" key="1">
    <citation type="submission" date="2019-08" db="EMBL/GenBank/DDBJ databases">
        <authorList>
            <person name="Kucharzyk K."/>
            <person name="Murdoch R.W."/>
            <person name="Higgins S."/>
            <person name="Loffler F."/>
        </authorList>
    </citation>
    <scope>NUCLEOTIDE SEQUENCE</scope>
</reference>
<dbReference type="AlphaFoldDB" id="A0A645DQI6"/>
<dbReference type="EMBL" id="VSSQ01037915">
    <property type="protein sequence ID" value="MPM90742.1"/>
    <property type="molecule type" value="Genomic_DNA"/>
</dbReference>